<dbReference type="PANTHER" id="PTHR43806">
    <property type="entry name" value="PEPTIDASE S8"/>
    <property type="match status" value="1"/>
</dbReference>
<feature type="domain" description="Peptidase S8/S53" evidence="8">
    <location>
        <begin position="146"/>
        <end position="372"/>
    </location>
</feature>
<dbReference type="PROSITE" id="PS00137">
    <property type="entry name" value="SUBTILASE_HIS"/>
    <property type="match status" value="1"/>
</dbReference>
<dbReference type="InterPro" id="IPR050131">
    <property type="entry name" value="Peptidase_S8_subtilisin-like"/>
</dbReference>
<dbReference type="InterPro" id="IPR036852">
    <property type="entry name" value="Peptidase_S8/S53_dom_sf"/>
</dbReference>
<dbReference type="CDD" id="cd04077">
    <property type="entry name" value="Peptidases_S8_PCSK9_ProteinaseK_like"/>
    <property type="match status" value="1"/>
</dbReference>
<dbReference type="PANTHER" id="PTHR43806:SF11">
    <property type="entry name" value="CEREVISIN-RELATED"/>
    <property type="match status" value="1"/>
</dbReference>
<evidence type="ECO:0000313" key="10">
    <source>
        <dbReference type="EMBL" id="SDM75468.1"/>
    </source>
</evidence>
<dbReference type="InterPro" id="IPR037045">
    <property type="entry name" value="S8pro/Inhibitor_I9_sf"/>
</dbReference>
<dbReference type="GO" id="GO:0006508">
    <property type="term" value="P:proteolysis"/>
    <property type="evidence" value="ECO:0007669"/>
    <property type="project" value="UniProtKB-KW"/>
</dbReference>
<dbReference type="PROSITE" id="PS51892">
    <property type="entry name" value="SUBTILASE"/>
    <property type="match status" value="1"/>
</dbReference>
<evidence type="ECO:0000313" key="11">
    <source>
        <dbReference type="Proteomes" id="UP000183376"/>
    </source>
</evidence>
<evidence type="ECO:0000256" key="4">
    <source>
        <dbReference type="ARBA" id="ARBA00022825"/>
    </source>
</evidence>
<dbReference type="PROSITE" id="PS00138">
    <property type="entry name" value="SUBTILASE_SER"/>
    <property type="match status" value="1"/>
</dbReference>
<dbReference type="STRING" id="211114.SAMN04489726_3225"/>
<protein>
    <submittedName>
        <fullName evidence="10">Serine protease, subtilisin family</fullName>
    </submittedName>
</protein>
<feature type="active site" description="Charge relay system" evidence="5">
    <location>
        <position position="182"/>
    </location>
</feature>
<name>A0A1G9VTC5_ALLAB</name>
<feature type="chain" id="PRO_5039178803" evidence="7">
    <location>
        <begin position="25"/>
        <end position="392"/>
    </location>
</feature>
<keyword evidence="7" id="KW-0732">Signal</keyword>
<dbReference type="Pfam" id="PF00082">
    <property type="entry name" value="Peptidase_S8"/>
    <property type="match status" value="1"/>
</dbReference>
<dbReference type="Pfam" id="PF05922">
    <property type="entry name" value="Inhibitor_I9"/>
    <property type="match status" value="1"/>
</dbReference>
<dbReference type="InterPro" id="IPR023827">
    <property type="entry name" value="Peptidase_S8_Asp-AS"/>
</dbReference>
<dbReference type="Gene3D" id="3.40.50.200">
    <property type="entry name" value="Peptidase S8/S53 domain"/>
    <property type="match status" value="1"/>
</dbReference>
<accession>A0A1G9VTC5</accession>
<evidence type="ECO:0000256" key="7">
    <source>
        <dbReference type="SAM" id="SignalP"/>
    </source>
</evidence>
<gene>
    <name evidence="10" type="ORF">SAMN04489726_3225</name>
</gene>
<dbReference type="FunFam" id="3.40.50.200:FF:000014">
    <property type="entry name" value="Proteinase K"/>
    <property type="match status" value="1"/>
</dbReference>
<dbReference type="RefSeq" id="WP_081900529.1">
    <property type="nucleotide sequence ID" value="NZ_JOEF01000019.1"/>
</dbReference>
<dbReference type="InterPro" id="IPR023828">
    <property type="entry name" value="Peptidase_S8_Ser-AS"/>
</dbReference>
<dbReference type="Proteomes" id="UP000183376">
    <property type="component" value="Chromosome I"/>
</dbReference>
<keyword evidence="4 5" id="KW-0720">Serine protease</keyword>
<dbReference type="InterPro" id="IPR034193">
    <property type="entry name" value="PCSK9_ProteinaseK-like"/>
</dbReference>
<evidence type="ECO:0000259" key="9">
    <source>
        <dbReference type="Pfam" id="PF05922"/>
    </source>
</evidence>
<evidence type="ECO:0000256" key="5">
    <source>
        <dbReference type="PROSITE-ProRule" id="PRU01240"/>
    </source>
</evidence>
<evidence type="ECO:0000259" key="8">
    <source>
        <dbReference type="Pfam" id="PF00082"/>
    </source>
</evidence>
<keyword evidence="3 5" id="KW-0378">Hydrolase</keyword>
<dbReference type="InterPro" id="IPR022398">
    <property type="entry name" value="Peptidase_S8_His-AS"/>
</dbReference>
<organism evidence="10 11">
    <name type="scientific">Allokutzneria albata</name>
    <name type="common">Kibdelosporangium albatum</name>
    <dbReference type="NCBI Taxonomy" id="211114"/>
    <lineage>
        <taxon>Bacteria</taxon>
        <taxon>Bacillati</taxon>
        <taxon>Actinomycetota</taxon>
        <taxon>Actinomycetes</taxon>
        <taxon>Pseudonocardiales</taxon>
        <taxon>Pseudonocardiaceae</taxon>
        <taxon>Allokutzneria</taxon>
    </lineage>
</organism>
<dbReference type="SUPFAM" id="SSF52743">
    <property type="entry name" value="Subtilisin-like"/>
    <property type="match status" value="1"/>
</dbReference>
<keyword evidence="11" id="KW-1185">Reference proteome</keyword>
<dbReference type="InterPro" id="IPR015500">
    <property type="entry name" value="Peptidase_S8_subtilisin-rel"/>
</dbReference>
<evidence type="ECO:0000256" key="3">
    <source>
        <dbReference type="ARBA" id="ARBA00022801"/>
    </source>
</evidence>
<feature type="active site" description="Charge relay system" evidence="5">
    <location>
        <position position="333"/>
    </location>
</feature>
<feature type="domain" description="Inhibitor I9" evidence="9">
    <location>
        <begin position="64"/>
        <end position="104"/>
    </location>
</feature>
<dbReference type="InterPro" id="IPR000209">
    <property type="entry name" value="Peptidase_S8/S53_dom"/>
</dbReference>
<dbReference type="InterPro" id="IPR010259">
    <property type="entry name" value="S8pro/Inhibitor_I9"/>
</dbReference>
<dbReference type="Gene3D" id="3.30.70.80">
    <property type="entry name" value="Peptidase S8 propeptide/proteinase inhibitor I9"/>
    <property type="match status" value="1"/>
</dbReference>
<comment type="similarity">
    <text evidence="1 5 6">Belongs to the peptidase S8 family.</text>
</comment>
<dbReference type="GO" id="GO:0005615">
    <property type="term" value="C:extracellular space"/>
    <property type="evidence" value="ECO:0007669"/>
    <property type="project" value="TreeGrafter"/>
</dbReference>
<evidence type="ECO:0000256" key="1">
    <source>
        <dbReference type="ARBA" id="ARBA00011073"/>
    </source>
</evidence>
<proteinExistence type="inferred from homology"/>
<dbReference type="eggNOG" id="COG1404">
    <property type="taxonomic scope" value="Bacteria"/>
</dbReference>
<dbReference type="PRINTS" id="PR00723">
    <property type="entry name" value="SUBTILISIN"/>
</dbReference>
<reference evidence="10 11" key="1">
    <citation type="submission" date="2016-10" db="EMBL/GenBank/DDBJ databases">
        <authorList>
            <person name="de Groot N.N."/>
        </authorList>
    </citation>
    <scope>NUCLEOTIDE SEQUENCE [LARGE SCALE GENOMIC DNA]</scope>
    <source>
        <strain evidence="10 11">DSM 44149</strain>
    </source>
</reference>
<sequence>MRRENLAAAAIAALAALVVTSGQAGSAPAEGSIRNADQPGSVPGSYIVVLKDGPGISSAGIAAKVGAAVEREYSAALRGFSAKMDERAAKRLAADPAVEYVEQDGYAYAYDTQNNATWGLDRVDQKNLPLDTKYTYANKATNVTAYIVDTGVHKAHSDFGGRASDGYDFIDNDAVAQDCNGHGTHVAGTVGGTTYGVAKGVQLVGVRVLNCQGSGQWSQVIAGIDWVAKNAKKPAVANMSLGGGANSSVDSAVSKAVQAGVTFGIAAGNNNGADACNTSPARTPEAITVGSTDRSDNRSSFSNIGRCLDIFAPGSSITSAWHTGGTNTISGTSMATPHVVGAAALYLSGNASATPAQVGSALTGNATNGVVKNAGANSPNKLLHTGFIGTQR</sequence>
<dbReference type="OrthoDB" id="9766923at2"/>
<dbReference type="AlphaFoldDB" id="A0A1G9VTC5"/>
<dbReference type="SUPFAM" id="SSF54897">
    <property type="entry name" value="Protease propeptides/inhibitors"/>
    <property type="match status" value="1"/>
</dbReference>
<evidence type="ECO:0000256" key="2">
    <source>
        <dbReference type="ARBA" id="ARBA00022670"/>
    </source>
</evidence>
<dbReference type="EMBL" id="LT629701">
    <property type="protein sequence ID" value="SDM75468.1"/>
    <property type="molecule type" value="Genomic_DNA"/>
</dbReference>
<feature type="signal peptide" evidence="7">
    <location>
        <begin position="1"/>
        <end position="24"/>
    </location>
</feature>
<feature type="active site" description="Charge relay system" evidence="5">
    <location>
        <position position="149"/>
    </location>
</feature>
<dbReference type="GO" id="GO:0004252">
    <property type="term" value="F:serine-type endopeptidase activity"/>
    <property type="evidence" value="ECO:0007669"/>
    <property type="project" value="UniProtKB-UniRule"/>
</dbReference>
<keyword evidence="2 5" id="KW-0645">Protease</keyword>
<evidence type="ECO:0000256" key="6">
    <source>
        <dbReference type="RuleBase" id="RU003355"/>
    </source>
</evidence>
<dbReference type="PROSITE" id="PS00136">
    <property type="entry name" value="SUBTILASE_ASP"/>
    <property type="match status" value="1"/>
</dbReference>